<evidence type="ECO:0000313" key="1">
    <source>
        <dbReference type="EMBL" id="MES5150905.1"/>
    </source>
</evidence>
<sequence length="444" mass="51579">MTLNFEFRNKLHSIPVALSKLQLYTSKTGHVPVHIKIIYNVVEESSFLDAKFSNEVSKSEITNDLISSINYIYSELISTYLMSYKKVFLSRIIIESDIDMLGVVFESIQVTCKFKTNARNYSLSQQELLNLIFEQTVDAERNEILERPPERIKLYLLRNKLRSIQLFFDYSIQEEFSSYGKNFTSDFKLALYGLIHDYESHKNSHKADFHVSFDLTKRNNLTLVEGSVYPTQLLSGDADSEVVERILREVDPILSNIDTAQITRLVLKHTNRSNYKCQFELRRAKNTPLNCIDLTKVETLIVWSHIFKTSIDNFLVAGIRKQWNQTVKIDLRINGDELVPCLYDYCLSFNCNKNIPVDLVVSRINLIANSLQNKAQIEQIIYQTENDKTRLIELHIQPTNELDNNTFLAMKLKPIKLQGIITRYFDKSKQGYFLSAEEYQSVVK</sequence>
<evidence type="ECO:0000313" key="2">
    <source>
        <dbReference type="Proteomes" id="UP001434419"/>
    </source>
</evidence>
<dbReference type="Proteomes" id="UP001434419">
    <property type="component" value="Unassembled WGS sequence"/>
</dbReference>
<organism evidence="1 2">
    <name type="scientific">Lactobacillus crispatus</name>
    <dbReference type="NCBI Taxonomy" id="47770"/>
    <lineage>
        <taxon>Bacteria</taxon>
        <taxon>Bacillati</taxon>
        <taxon>Bacillota</taxon>
        <taxon>Bacilli</taxon>
        <taxon>Lactobacillales</taxon>
        <taxon>Lactobacillaceae</taxon>
        <taxon>Lactobacillus</taxon>
    </lineage>
</organism>
<dbReference type="EMBL" id="JBETVU010000013">
    <property type="protein sequence ID" value="MES5150905.1"/>
    <property type="molecule type" value="Genomic_DNA"/>
</dbReference>
<dbReference type="RefSeq" id="WP_133476416.1">
    <property type="nucleotide sequence ID" value="NZ_JBETVU010000013.1"/>
</dbReference>
<comment type="caution">
    <text evidence="1">The sequence shown here is derived from an EMBL/GenBank/DDBJ whole genome shotgun (WGS) entry which is preliminary data.</text>
</comment>
<proteinExistence type="predicted"/>
<keyword evidence="2" id="KW-1185">Reference proteome</keyword>
<protein>
    <submittedName>
        <fullName evidence="1">Uncharacterized protein</fullName>
    </submittedName>
</protein>
<accession>A0ABV2BCF1</accession>
<reference evidence="1" key="1">
    <citation type="submission" date="2024-06" db="EMBL/GenBank/DDBJ databases">
        <title>Vaginal Lactobacillus fatty acid response mechanisms reveal a metabolite-targeted strategy for bacterial vaginosis treatment.</title>
        <authorList>
            <person name="Zhu M."/>
            <person name="Blainey P.C."/>
            <person name="Bloom S.M."/>
            <person name="Kwon D.S."/>
        </authorList>
    </citation>
    <scope>NUCLEOTIDE SEQUENCE</scope>
    <source>
        <strain evidence="1">194_F1_1</strain>
    </source>
</reference>
<gene>
    <name evidence="1" type="ORF">ABVC42_13805</name>
</gene>
<name>A0ABV2BCF1_9LACO</name>